<sequence length="187" mass="20026">MVAALIGALIWKPWEKISNDAGAPSSESSAISEEPSNETTEEATTEPEDTTTEKTEDTTTERTTTTTSRQATGTDIPGLGRQGFTANSAATCNADDEWVYAGVNEDGDKVVICQVGDTDGFYYRGWYHEGALERDVTSRSPDGRSYSMKSGGTVINIDGSALSVVQNGKTFSSTVFDDVATREPDWG</sequence>
<evidence type="ECO:0000313" key="2">
    <source>
        <dbReference type="EMBL" id="PZR06415.1"/>
    </source>
</evidence>
<dbReference type="Proteomes" id="UP000249432">
    <property type="component" value="Unassembled WGS sequence"/>
</dbReference>
<feature type="compositionally biased region" description="Low complexity" evidence="1">
    <location>
        <begin position="23"/>
        <end position="34"/>
    </location>
</feature>
<dbReference type="RefSeq" id="WP_303733988.1">
    <property type="nucleotide sequence ID" value="NZ_CAKZHK010000001.1"/>
</dbReference>
<gene>
    <name evidence="2" type="ORF">DI525_01165</name>
</gene>
<feature type="compositionally biased region" description="Low complexity" evidence="1">
    <location>
        <begin position="61"/>
        <end position="74"/>
    </location>
</feature>
<proteinExistence type="predicted"/>
<dbReference type="EMBL" id="QFRA01000002">
    <property type="protein sequence ID" value="PZR06415.1"/>
    <property type="molecule type" value="Genomic_DNA"/>
</dbReference>
<comment type="caution">
    <text evidence="2">The sequence shown here is derived from an EMBL/GenBank/DDBJ whole genome shotgun (WGS) entry which is preliminary data.</text>
</comment>
<evidence type="ECO:0000313" key="3">
    <source>
        <dbReference type="Proteomes" id="UP000249432"/>
    </source>
</evidence>
<accession>A0A2W5T4P4</accession>
<reference evidence="2 3" key="1">
    <citation type="submission" date="2017-08" db="EMBL/GenBank/DDBJ databases">
        <title>Infants hospitalized years apart are colonized by the same room-sourced microbial strains.</title>
        <authorList>
            <person name="Brooks B."/>
            <person name="Olm M.R."/>
            <person name="Firek B.A."/>
            <person name="Baker R."/>
            <person name="Thomas B.C."/>
            <person name="Morowitz M.J."/>
            <person name="Banfield J.F."/>
        </authorList>
    </citation>
    <scope>NUCLEOTIDE SEQUENCE [LARGE SCALE GENOMIC DNA]</scope>
    <source>
        <strain evidence="2">S2_003_000_R1_3</strain>
    </source>
</reference>
<protein>
    <submittedName>
        <fullName evidence="2">Uncharacterized protein</fullName>
    </submittedName>
</protein>
<feature type="compositionally biased region" description="Acidic residues" evidence="1">
    <location>
        <begin position="35"/>
        <end position="50"/>
    </location>
</feature>
<feature type="region of interest" description="Disordered" evidence="1">
    <location>
        <begin position="15"/>
        <end position="82"/>
    </location>
</feature>
<evidence type="ECO:0000256" key="1">
    <source>
        <dbReference type="SAM" id="MobiDB-lite"/>
    </source>
</evidence>
<feature type="compositionally biased region" description="Basic and acidic residues" evidence="1">
    <location>
        <begin position="51"/>
        <end position="60"/>
    </location>
</feature>
<organism evidence="2 3">
    <name type="scientific">Corynebacterium kroppenstedtii</name>
    <dbReference type="NCBI Taxonomy" id="161879"/>
    <lineage>
        <taxon>Bacteria</taxon>
        <taxon>Bacillati</taxon>
        <taxon>Actinomycetota</taxon>
        <taxon>Actinomycetes</taxon>
        <taxon>Mycobacteriales</taxon>
        <taxon>Corynebacteriaceae</taxon>
        <taxon>Corynebacterium</taxon>
    </lineage>
</organism>
<dbReference type="AlphaFoldDB" id="A0A2W5T4P4"/>
<name>A0A2W5T4P4_9CORY</name>